<feature type="chain" id="PRO_5046048799" description="DUF8094 domain-containing protein" evidence="2">
    <location>
        <begin position="25"/>
        <end position="349"/>
    </location>
</feature>
<gene>
    <name evidence="4" type="ORF">ACIBG2_29945</name>
</gene>
<dbReference type="InterPro" id="IPR058407">
    <property type="entry name" value="DUF8094"/>
</dbReference>
<dbReference type="PROSITE" id="PS51257">
    <property type="entry name" value="PROKAR_LIPOPROTEIN"/>
    <property type="match status" value="1"/>
</dbReference>
<reference evidence="4 5" key="1">
    <citation type="submission" date="2024-10" db="EMBL/GenBank/DDBJ databases">
        <title>The Natural Products Discovery Center: Release of the First 8490 Sequenced Strains for Exploring Actinobacteria Biosynthetic Diversity.</title>
        <authorList>
            <person name="Kalkreuter E."/>
            <person name="Kautsar S.A."/>
            <person name="Yang D."/>
            <person name="Bader C.D."/>
            <person name="Teijaro C.N."/>
            <person name="Fluegel L."/>
            <person name="Davis C.M."/>
            <person name="Simpson J.R."/>
            <person name="Lauterbach L."/>
            <person name="Steele A.D."/>
            <person name="Gui C."/>
            <person name="Meng S."/>
            <person name="Li G."/>
            <person name="Viehrig K."/>
            <person name="Ye F."/>
            <person name="Su P."/>
            <person name="Kiefer A.F."/>
            <person name="Nichols A."/>
            <person name="Cepeda A.J."/>
            <person name="Yan W."/>
            <person name="Fan B."/>
            <person name="Jiang Y."/>
            <person name="Adhikari A."/>
            <person name="Zheng C.-J."/>
            <person name="Schuster L."/>
            <person name="Cowan T.M."/>
            <person name="Smanski M.J."/>
            <person name="Chevrette M.G."/>
            <person name="De Carvalho L.P.S."/>
            <person name="Shen B."/>
        </authorList>
    </citation>
    <scope>NUCLEOTIDE SEQUENCE [LARGE SCALE GENOMIC DNA]</scope>
    <source>
        <strain evidence="4 5">NPDC050545</strain>
    </source>
</reference>
<evidence type="ECO:0000256" key="1">
    <source>
        <dbReference type="SAM" id="MobiDB-lite"/>
    </source>
</evidence>
<accession>A0ABW7Z0F3</accession>
<keyword evidence="2" id="KW-0732">Signal</keyword>
<evidence type="ECO:0000259" key="3">
    <source>
        <dbReference type="Pfam" id="PF26366"/>
    </source>
</evidence>
<keyword evidence="5" id="KW-1185">Reference proteome</keyword>
<dbReference type="Pfam" id="PF26366">
    <property type="entry name" value="DUF8094"/>
    <property type="match status" value="1"/>
</dbReference>
<comment type="caution">
    <text evidence="4">The sequence shown here is derived from an EMBL/GenBank/DDBJ whole genome shotgun (WGS) entry which is preliminary data.</text>
</comment>
<protein>
    <recommendedName>
        <fullName evidence="3">DUF8094 domain-containing protein</fullName>
    </recommendedName>
</protein>
<dbReference type="EMBL" id="JBITGY010000008">
    <property type="protein sequence ID" value="MFI6501636.1"/>
    <property type="molecule type" value="Genomic_DNA"/>
</dbReference>
<evidence type="ECO:0000313" key="5">
    <source>
        <dbReference type="Proteomes" id="UP001612741"/>
    </source>
</evidence>
<feature type="compositionally biased region" description="Pro residues" evidence="1">
    <location>
        <begin position="48"/>
        <end position="59"/>
    </location>
</feature>
<sequence length="349" mass="37152">MRAYGRRKVLALAVGLLAGAVACSGTPSGAPTPQAAGVTRDPVSASPTPSPSPTAPPITPEEAREVFTAFTAADNVLRVAAARGYSTLKPEGDLTRDGQKELTAAAFTASGDRPPQRVWGEPELLVPRFLPEEKAPWFSVLVPRDGRPTFLVFAKSGERWYLGSAAELQRGATMPEVEVDALGYATLVPSDDKSVLIGPKLMAPLHATVAEAGKKGVAADLLADGPYTTEIAARIAADRSEWKRGGYFYNPIMSASEYPVYALRTKDGGAFVQYTLTRNITVEPRIGSAVSDGIPVPDAARWAIKKDRLFFSLKMSEIHQYATSIPPASSKSRAVVIAHDGGMIRAFGK</sequence>
<feature type="signal peptide" evidence="2">
    <location>
        <begin position="1"/>
        <end position="24"/>
    </location>
</feature>
<evidence type="ECO:0000256" key="2">
    <source>
        <dbReference type="SAM" id="SignalP"/>
    </source>
</evidence>
<name>A0ABW7Z0F3_9ACTN</name>
<feature type="domain" description="DUF8094" evidence="3">
    <location>
        <begin position="56"/>
        <end position="346"/>
    </location>
</feature>
<organism evidence="4 5">
    <name type="scientific">Nonomuraea typhae</name>
    <dbReference type="NCBI Taxonomy" id="2603600"/>
    <lineage>
        <taxon>Bacteria</taxon>
        <taxon>Bacillati</taxon>
        <taxon>Actinomycetota</taxon>
        <taxon>Actinomycetes</taxon>
        <taxon>Streptosporangiales</taxon>
        <taxon>Streptosporangiaceae</taxon>
        <taxon>Nonomuraea</taxon>
    </lineage>
</organism>
<dbReference type="Proteomes" id="UP001612741">
    <property type="component" value="Unassembled WGS sequence"/>
</dbReference>
<evidence type="ECO:0000313" key="4">
    <source>
        <dbReference type="EMBL" id="MFI6501636.1"/>
    </source>
</evidence>
<dbReference type="RefSeq" id="WP_397086334.1">
    <property type="nucleotide sequence ID" value="NZ_JBITGY010000008.1"/>
</dbReference>
<feature type="region of interest" description="Disordered" evidence="1">
    <location>
        <begin position="25"/>
        <end position="59"/>
    </location>
</feature>
<proteinExistence type="predicted"/>